<name>A0A9W4N4F3_9EURO</name>
<keyword evidence="1" id="KW-0812">Transmembrane</keyword>
<feature type="domain" description="DUF6536" evidence="2">
    <location>
        <begin position="91"/>
        <end position="246"/>
    </location>
</feature>
<dbReference type="EMBL" id="CAJVPD010000029">
    <property type="protein sequence ID" value="CAG8250100.1"/>
    <property type="molecule type" value="Genomic_DNA"/>
</dbReference>
<gene>
    <name evidence="3" type="ORF">PSALAMII_LOCUS700</name>
</gene>
<feature type="transmembrane region" description="Helical" evidence="1">
    <location>
        <begin position="680"/>
        <end position="703"/>
    </location>
</feature>
<dbReference type="InterPro" id="IPR046623">
    <property type="entry name" value="DUF6536"/>
</dbReference>
<feature type="transmembrane region" description="Helical" evidence="1">
    <location>
        <begin position="398"/>
        <end position="422"/>
    </location>
</feature>
<feature type="transmembrane region" description="Helical" evidence="1">
    <location>
        <begin position="635"/>
        <end position="660"/>
    </location>
</feature>
<reference evidence="3" key="1">
    <citation type="submission" date="2021-07" db="EMBL/GenBank/DDBJ databases">
        <authorList>
            <person name="Branca A.L. A."/>
        </authorList>
    </citation>
    <scope>NUCLEOTIDE SEQUENCE</scope>
</reference>
<accession>A0A9W4N4F3</accession>
<organism evidence="3 4">
    <name type="scientific">Penicillium salamii</name>
    <dbReference type="NCBI Taxonomy" id="1612424"/>
    <lineage>
        <taxon>Eukaryota</taxon>
        <taxon>Fungi</taxon>
        <taxon>Dikarya</taxon>
        <taxon>Ascomycota</taxon>
        <taxon>Pezizomycotina</taxon>
        <taxon>Eurotiomycetes</taxon>
        <taxon>Eurotiomycetidae</taxon>
        <taxon>Eurotiales</taxon>
        <taxon>Aspergillaceae</taxon>
        <taxon>Penicillium</taxon>
    </lineage>
</organism>
<evidence type="ECO:0000313" key="4">
    <source>
        <dbReference type="Proteomes" id="UP001152592"/>
    </source>
</evidence>
<feature type="transmembrane region" description="Helical" evidence="1">
    <location>
        <begin position="570"/>
        <end position="591"/>
    </location>
</feature>
<evidence type="ECO:0000313" key="3">
    <source>
        <dbReference type="EMBL" id="CAG8250100.1"/>
    </source>
</evidence>
<evidence type="ECO:0000256" key="1">
    <source>
        <dbReference type="SAM" id="Phobius"/>
    </source>
</evidence>
<dbReference type="Pfam" id="PF20163">
    <property type="entry name" value="DUF6536"/>
    <property type="match status" value="1"/>
</dbReference>
<comment type="caution">
    <text evidence="3">The sequence shown here is derived from an EMBL/GenBank/DDBJ whole genome shotgun (WGS) entry which is preliminary data.</text>
</comment>
<keyword evidence="1" id="KW-1133">Transmembrane helix</keyword>
<keyword evidence="1" id="KW-0472">Membrane</keyword>
<evidence type="ECO:0000259" key="2">
    <source>
        <dbReference type="Pfam" id="PF20163"/>
    </source>
</evidence>
<feature type="transmembrane region" description="Helical" evidence="1">
    <location>
        <begin position="507"/>
        <end position="531"/>
    </location>
</feature>
<protein>
    <recommendedName>
        <fullName evidence="2">DUF6536 domain-containing protein</fullName>
    </recommendedName>
</protein>
<sequence>MKNQDSRPIWNRLMLPHKYHRAPKENPSDRAPDREIVHVASSTLQYSPNLGNANPDSLSTADVNENACFPFTDKQIARGPDNRNQTGNHDWLAGVSLCAKGGAFVLLVNLVFIAVMAGLATKYPTAHQFSGSQVFYEGNCTLTSRWSIALHFIINILSTGILAASNYCMQTLVAPTREDIDSSHAQGKWLDIGTPSLRNLKVIPKHRVALWLVLLLTATPIHLMYNSMIFESMGTNIYGMMIGPTDLSSENVMNLTTPGLEHCFELMPDEFGMGTMTWTEFSSDVSQGTYNLLSAVECVSFMTAFNPTGAKLLMILTDELSVRQGGDSAILRSGFPSHGLVPRTDVNLQTKFATLPFANSTTTDEIGHPTCSEPEFHYEHFGFTDCLQIPTREHCQLLYNPAICIVISLCALAKITAMFWAARASRFRSAPILTVGDAVASFVTRPDRSTRDTCWISKHDVHHPPWGQSRVAQNSSEGLESNSLIRPVEYKKLMPRKRLINVPGRKGLVAIFFLCLATVGAGAALFQMSIYTSTGGDNKPLTVDMLHQWGEEGLGAIDKNLVDSSLPARMLDSVVVANIPQLIITMSYYGYNNVMTTILAAEEYDSYGVSYKPLRVTWPEKDSQQKSTYWLSIPYHYAVPILILYVVLHWLISQSIFYVLRTPYTAQGEALGSYTVNSLAFSPLPIFCALLVGSFMILILILLSLKRFKSNVPLAGSCSAVISAACHPPKYEDPDSIALGLVKWGETTASSGEEVGGFRQEIDDGKGHCSFTGLDTVQPSLTKLYA</sequence>
<dbReference type="Proteomes" id="UP001152592">
    <property type="component" value="Unassembled WGS sequence"/>
</dbReference>
<dbReference type="AlphaFoldDB" id="A0A9W4N4F3"/>
<proteinExistence type="predicted"/>
<feature type="transmembrane region" description="Helical" evidence="1">
    <location>
        <begin position="148"/>
        <end position="168"/>
    </location>
</feature>
<dbReference type="PANTHER" id="PTHR35395">
    <property type="entry name" value="DUF6536 DOMAIN-CONTAINING PROTEIN"/>
    <property type="match status" value="1"/>
</dbReference>
<dbReference type="PANTHER" id="PTHR35395:SF1">
    <property type="entry name" value="DUF6536 DOMAIN-CONTAINING PROTEIN"/>
    <property type="match status" value="1"/>
</dbReference>
<feature type="transmembrane region" description="Helical" evidence="1">
    <location>
        <begin position="101"/>
        <end position="120"/>
    </location>
</feature>
<feature type="transmembrane region" description="Helical" evidence="1">
    <location>
        <begin position="208"/>
        <end position="225"/>
    </location>
</feature>
<dbReference type="OrthoDB" id="3257095at2759"/>